<dbReference type="InParanoid" id="A0A077ZTP3"/>
<gene>
    <name evidence="1" type="primary">Contig10839.g11584</name>
    <name evidence="1" type="ORF">STYLEM_1856</name>
</gene>
<sequence length="146" mass="16662">MSRRHHYGHGRRPAQPTSWTAAVVLKSVPVESNTMWVVSEMGAYSLYYNPVIHDKENMELVCQLIEKNVYETAGPQWEARGGCCRVDYHFFIYAADALGQKFFRENFKETAISQVLVPGSQITLNTHAHIIQNIFCCCKEKGCTIF</sequence>
<dbReference type="Proteomes" id="UP000039865">
    <property type="component" value="Unassembled WGS sequence"/>
</dbReference>
<evidence type="ECO:0000313" key="2">
    <source>
        <dbReference type="Proteomes" id="UP000039865"/>
    </source>
</evidence>
<name>A0A077ZTP3_STYLE</name>
<accession>A0A077ZTP3</accession>
<evidence type="ECO:0000313" key="1">
    <source>
        <dbReference type="EMBL" id="CDW72889.1"/>
    </source>
</evidence>
<reference evidence="1 2" key="1">
    <citation type="submission" date="2014-06" db="EMBL/GenBank/DDBJ databases">
        <authorList>
            <person name="Swart Estienne"/>
        </authorList>
    </citation>
    <scope>NUCLEOTIDE SEQUENCE [LARGE SCALE GENOMIC DNA]</scope>
    <source>
        <strain evidence="1 2">130c</strain>
    </source>
</reference>
<protein>
    <submittedName>
        <fullName evidence="1">Uncharacterized protein</fullName>
    </submittedName>
</protein>
<dbReference type="EMBL" id="CCKQ01001784">
    <property type="protein sequence ID" value="CDW72889.1"/>
    <property type="molecule type" value="Genomic_DNA"/>
</dbReference>
<dbReference type="AlphaFoldDB" id="A0A077ZTP3"/>
<keyword evidence="2" id="KW-1185">Reference proteome</keyword>
<organism evidence="1 2">
    <name type="scientific">Stylonychia lemnae</name>
    <name type="common">Ciliate</name>
    <dbReference type="NCBI Taxonomy" id="5949"/>
    <lineage>
        <taxon>Eukaryota</taxon>
        <taxon>Sar</taxon>
        <taxon>Alveolata</taxon>
        <taxon>Ciliophora</taxon>
        <taxon>Intramacronucleata</taxon>
        <taxon>Spirotrichea</taxon>
        <taxon>Stichotrichia</taxon>
        <taxon>Sporadotrichida</taxon>
        <taxon>Oxytrichidae</taxon>
        <taxon>Stylonychinae</taxon>
        <taxon>Stylonychia</taxon>
    </lineage>
</organism>
<proteinExistence type="predicted"/>